<evidence type="ECO:0000256" key="4">
    <source>
        <dbReference type="ARBA" id="ARBA00023136"/>
    </source>
</evidence>
<feature type="transmembrane region" description="Helical" evidence="5">
    <location>
        <begin position="239"/>
        <end position="260"/>
    </location>
</feature>
<evidence type="ECO:0000256" key="2">
    <source>
        <dbReference type="ARBA" id="ARBA00022692"/>
    </source>
</evidence>
<dbReference type="PROSITE" id="PS00216">
    <property type="entry name" value="SUGAR_TRANSPORT_1"/>
    <property type="match status" value="1"/>
</dbReference>
<dbReference type="Proteomes" id="UP001165283">
    <property type="component" value="Unassembled WGS sequence"/>
</dbReference>
<feature type="transmembrane region" description="Helical" evidence="5">
    <location>
        <begin position="156"/>
        <end position="177"/>
    </location>
</feature>
<dbReference type="PANTHER" id="PTHR23528">
    <property type="match status" value="1"/>
</dbReference>
<dbReference type="PROSITE" id="PS50850">
    <property type="entry name" value="MFS"/>
    <property type="match status" value="1"/>
</dbReference>
<gene>
    <name evidence="7" type="ORF">KDL28_05700</name>
</gene>
<reference evidence="7" key="1">
    <citation type="submission" date="2021-04" db="EMBL/GenBank/DDBJ databases">
        <title>Pseudonocardia sp. nov., isolated from sandy soil of mangrove forest.</title>
        <authorList>
            <person name="Zan Z."/>
            <person name="Huang R."/>
            <person name="Liu W."/>
        </authorList>
    </citation>
    <scope>NUCLEOTIDE SEQUENCE</scope>
    <source>
        <strain evidence="7">S2-4</strain>
    </source>
</reference>
<organism evidence="7 8">
    <name type="scientific">Pseudonocardia humida</name>
    <dbReference type="NCBI Taxonomy" id="2800819"/>
    <lineage>
        <taxon>Bacteria</taxon>
        <taxon>Bacillati</taxon>
        <taxon>Actinomycetota</taxon>
        <taxon>Actinomycetes</taxon>
        <taxon>Pseudonocardiales</taxon>
        <taxon>Pseudonocardiaceae</taxon>
        <taxon>Pseudonocardia</taxon>
    </lineage>
</organism>
<keyword evidence="3 5" id="KW-1133">Transmembrane helix</keyword>
<dbReference type="Gene3D" id="1.20.1250.20">
    <property type="entry name" value="MFS general substrate transporter like domains"/>
    <property type="match status" value="2"/>
</dbReference>
<feature type="transmembrane region" description="Helical" evidence="5">
    <location>
        <begin position="183"/>
        <end position="202"/>
    </location>
</feature>
<dbReference type="InterPro" id="IPR036259">
    <property type="entry name" value="MFS_trans_sf"/>
</dbReference>
<feature type="domain" description="Major facilitator superfamily (MFS) profile" evidence="6">
    <location>
        <begin position="22"/>
        <end position="417"/>
    </location>
</feature>
<dbReference type="InterPro" id="IPR011701">
    <property type="entry name" value="MFS"/>
</dbReference>
<evidence type="ECO:0000259" key="6">
    <source>
        <dbReference type="PROSITE" id="PS50850"/>
    </source>
</evidence>
<feature type="transmembrane region" description="Helical" evidence="5">
    <location>
        <begin position="366"/>
        <end position="386"/>
    </location>
</feature>
<feature type="transmembrane region" description="Helical" evidence="5">
    <location>
        <begin position="303"/>
        <end position="322"/>
    </location>
</feature>
<feature type="transmembrane region" description="Helical" evidence="5">
    <location>
        <begin position="21"/>
        <end position="47"/>
    </location>
</feature>
<dbReference type="InterPro" id="IPR005829">
    <property type="entry name" value="Sugar_transporter_CS"/>
</dbReference>
<feature type="transmembrane region" description="Helical" evidence="5">
    <location>
        <begin position="272"/>
        <end position="291"/>
    </location>
</feature>
<dbReference type="SUPFAM" id="SSF103473">
    <property type="entry name" value="MFS general substrate transporter"/>
    <property type="match status" value="1"/>
</dbReference>
<feature type="transmembrane region" description="Helical" evidence="5">
    <location>
        <begin position="96"/>
        <end position="115"/>
    </location>
</feature>
<evidence type="ECO:0000256" key="5">
    <source>
        <dbReference type="SAM" id="Phobius"/>
    </source>
</evidence>
<protein>
    <submittedName>
        <fullName evidence="7">MFS transporter</fullName>
    </submittedName>
</protein>
<dbReference type="InterPro" id="IPR020846">
    <property type="entry name" value="MFS_dom"/>
</dbReference>
<evidence type="ECO:0000256" key="3">
    <source>
        <dbReference type="ARBA" id="ARBA00022989"/>
    </source>
</evidence>
<proteinExistence type="predicted"/>
<feature type="transmembrane region" description="Helical" evidence="5">
    <location>
        <begin position="328"/>
        <end position="354"/>
    </location>
</feature>
<evidence type="ECO:0000256" key="1">
    <source>
        <dbReference type="ARBA" id="ARBA00004651"/>
    </source>
</evidence>
<feature type="transmembrane region" description="Helical" evidence="5">
    <location>
        <begin position="121"/>
        <end position="144"/>
    </location>
</feature>
<dbReference type="PANTHER" id="PTHR23528:SF1">
    <property type="entry name" value="MAJOR FACILITATOR SUPERFAMILY (MFS) PROFILE DOMAIN-CONTAINING PROTEIN"/>
    <property type="match status" value="1"/>
</dbReference>
<dbReference type="EMBL" id="JAGSOV010000011">
    <property type="protein sequence ID" value="MCO1654546.1"/>
    <property type="molecule type" value="Genomic_DNA"/>
</dbReference>
<accession>A0ABT0ZUZ8</accession>
<feature type="transmembrane region" description="Helical" evidence="5">
    <location>
        <begin position="62"/>
        <end position="84"/>
    </location>
</feature>
<comment type="caution">
    <text evidence="7">The sequence shown here is derived from an EMBL/GenBank/DDBJ whole genome shotgun (WGS) entry which is preliminary data.</text>
</comment>
<comment type="subcellular location">
    <subcellularLocation>
        <location evidence="1">Cell membrane</location>
        <topology evidence="1">Multi-pass membrane protein</topology>
    </subcellularLocation>
</comment>
<dbReference type="RefSeq" id="WP_252436164.1">
    <property type="nucleotide sequence ID" value="NZ_JAGSOV010000011.1"/>
</dbReference>
<sequence>MSLTPETGPPDALAEPTRRVGAGWIGAFSLAWVGLHVGLFGAIQILLPQQTEALAPADKEAALAVVLGFGAAFSLVANPLFGALSDRTTSRWGRRAPWMAIGFVGGAVALGVLAVSPTITVVIIGWCLAQTLLNASAAALSAGVPDQVPPEQRGTAAGYVGLALIVGVAVGTGLAVLAGSTTAGYLACAAFMLIAAVPYLLLRRDTALDPAHRPPWNWGAFLRGFWVDPRRYPDFGWAWLTRFLINLGNSIALLYLFFYLKDAVGVPDPATGVLIATAVDLGFMLIAVVLTGMWSDRVGRRRVFVTGGGLLMAGAAFTIAVWPTWTGVLVAAAVLGLGFGTYTSVDFALLTQVLPSSTDRARDLGVLNIASSLPQVIAPVVAAPIVTGLGGYPVLYGVAGAVGLAGAVLVFRIRSVR</sequence>
<dbReference type="Pfam" id="PF07690">
    <property type="entry name" value="MFS_1"/>
    <property type="match status" value="1"/>
</dbReference>
<evidence type="ECO:0000313" key="7">
    <source>
        <dbReference type="EMBL" id="MCO1654546.1"/>
    </source>
</evidence>
<keyword evidence="2 5" id="KW-0812">Transmembrane</keyword>
<keyword evidence="4 5" id="KW-0472">Membrane</keyword>
<evidence type="ECO:0000313" key="8">
    <source>
        <dbReference type="Proteomes" id="UP001165283"/>
    </source>
</evidence>
<keyword evidence="8" id="KW-1185">Reference proteome</keyword>
<feature type="transmembrane region" description="Helical" evidence="5">
    <location>
        <begin position="392"/>
        <end position="411"/>
    </location>
</feature>
<name>A0ABT0ZUZ8_9PSEU</name>